<reference evidence="2" key="1">
    <citation type="submission" date="2024-05" db="EMBL/GenBank/DDBJ databases">
        <title>Planctomycetes of the genus Singulisphaera possess chitinolytic capabilities.</title>
        <authorList>
            <person name="Ivanova A."/>
        </authorList>
    </citation>
    <scope>NUCLEOTIDE SEQUENCE</scope>
    <source>
        <strain evidence="2">Ch08T</strain>
    </source>
</reference>
<feature type="region of interest" description="Disordered" evidence="1">
    <location>
        <begin position="1"/>
        <end position="25"/>
    </location>
</feature>
<accession>A0AAU7CCK5</accession>
<name>A0AAU7CCK5_9BACT</name>
<evidence type="ECO:0000313" key="2">
    <source>
        <dbReference type="EMBL" id="XBH02905.1"/>
    </source>
</evidence>
<dbReference type="AlphaFoldDB" id="A0AAU7CCK5"/>
<feature type="region of interest" description="Disordered" evidence="1">
    <location>
        <begin position="88"/>
        <end position="112"/>
    </location>
</feature>
<proteinExistence type="predicted"/>
<sequence>MAPAPDSTKVEAVKEAALPLPSAPDSTKVEAVKEAALPPAPDSTKVEAAVVAALPPAPDSTKVEAAVVAALPPAPDSTKVEAVKGAALTKASSSPGVPSGDPKSSQPATEPPIPELAAAAAPEVAPEDPAVQRVGNETSLLDENVLPVACTSCGQFHVDDHSDTFGGSCGPGGCIPGRSKPCYHAEASTYFGRLASNLYHCLCCPDPCYEPTWVPEANASFFVDPARPRTQKRLRWDHGYSLWFPDRSEYFWARSFRGPGPQPRRPVTKSGRPVYGERLLNYDQLYVYMEAALPRFSIFTEIPYRSTSPDLTDHHAGFADMNVGTKSLLLDCDLIQLTLQVKTYIPIGSVSDGLGNGHVSLEPSLLMALHLAPHTYLQGQIAEWVPLGGDPDYAGAILHYHMSMNHLLWKVMPDVPLIGTLEFNGWSFQDGAFTAPILGPQNSSGDSYLSLGPGLRMAVCNYIDFGVGTAFSLNSPNWGDPLIRSEIRIFY</sequence>
<organism evidence="2">
    <name type="scientific">Singulisphaera sp. Ch08</name>
    <dbReference type="NCBI Taxonomy" id="3120278"/>
    <lineage>
        <taxon>Bacteria</taxon>
        <taxon>Pseudomonadati</taxon>
        <taxon>Planctomycetota</taxon>
        <taxon>Planctomycetia</taxon>
        <taxon>Isosphaerales</taxon>
        <taxon>Isosphaeraceae</taxon>
        <taxon>Singulisphaera</taxon>
    </lineage>
</organism>
<evidence type="ECO:0008006" key="3">
    <source>
        <dbReference type="Google" id="ProtNLM"/>
    </source>
</evidence>
<protein>
    <recommendedName>
        <fullName evidence="3">Transporter</fullName>
    </recommendedName>
</protein>
<gene>
    <name evidence="2" type="ORF">V5E97_32035</name>
</gene>
<dbReference type="EMBL" id="CP155447">
    <property type="protein sequence ID" value="XBH02905.1"/>
    <property type="molecule type" value="Genomic_DNA"/>
</dbReference>
<evidence type="ECO:0000256" key="1">
    <source>
        <dbReference type="SAM" id="MobiDB-lite"/>
    </source>
</evidence>
<dbReference type="RefSeq" id="WP_406695646.1">
    <property type="nucleotide sequence ID" value="NZ_CP155447.1"/>
</dbReference>
<feature type="compositionally biased region" description="Polar residues" evidence="1">
    <location>
        <begin position="90"/>
        <end position="106"/>
    </location>
</feature>